<keyword evidence="2" id="KW-1185">Reference proteome</keyword>
<gene>
    <name evidence="1" type="ORF">DY245_42760</name>
</gene>
<name>A0A371PPU7_STRIH</name>
<dbReference type="EMBL" id="QUAC01000482">
    <property type="protein sequence ID" value="REK84548.1"/>
    <property type="molecule type" value="Genomic_DNA"/>
</dbReference>
<protein>
    <submittedName>
        <fullName evidence="1">Uncharacterized protein</fullName>
    </submittedName>
</protein>
<evidence type="ECO:0000313" key="1">
    <source>
        <dbReference type="EMBL" id="REK84548.1"/>
    </source>
</evidence>
<evidence type="ECO:0000313" key="2">
    <source>
        <dbReference type="Proteomes" id="UP000262477"/>
    </source>
</evidence>
<comment type="caution">
    <text evidence="1">The sequence shown here is derived from an EMBL/GenBank/DDBJ whole genome shotgun (WGS) entry which is preliminary data.</text>
</comment>
<sequence length="70" mass="8052">MGSWVEHPLDVSAFLEQFELSPAETTRLRESRRLLALVWLFLLANEETEHPRNPPGAVERQADRVLELLA</sequence>
<organism evidence="1 2">
    <name type="scientific">Streptomyces inhibens</name>
    <dbReference type="NCBI Taxonomy" id="2293571"/>
    <lineage>
        <taxon>Bacteria</taxon>
        <taxon>Bacillati</taxon>
        <taxon>Actinomycetota</taxon>
        <taxon>Actinomycetes</taxon>
        <taxon>Kitasatosporales</taxon>
        <taxon>Streptomycetaceae</taxon>
        <taxon>Streptomyces</taxon>
    </lineage>
</organism>
<dbReference type="Proteomes" id="UP000262477">
    <property type="component" value="Unassembled WGS sequence"/>
</dbReference>
<proteinExistence type="predicted"/>
<dbReference type="AlphaFoldDB" id="A0A371PPU7"/>
<accession>A0A371PPU7</accession>
<reference evidence="1 2" key="1">
    <citation type="submission" date="2018-08" db="EMBL/GenBank/DDBJ databases">
        <title>Streptomyces NEAU-D10 sp. nov., a novel Actinomycete isolated from soil.</title>
        <authorList>
            <person name="Jin L."/>
        </authorList>
    </citation>
    <scope>NUCLEOTIDE SEQUENCE [LARGE SCALE GENOMIC DNA]</scope>
    <source>
        <strain evidence="1 2">NEAU-D10</strain>
    </source>
</reference>